<evidence type="ECO:0000313" key="2">
    <source>
        <dbReference type="EMBL" id="SMF97096.1"/>
    </source>
</evidence>
<accession>A0A1Y6D3B8</accession>
<organism evidence="2 3">
    <name type="scientific">Methylomagnum ishizawai</name>
    <dbReference type="NCBI Taxonomy" id="1760988"/>
    <lineage>
        <taxon>Bacteria</taxon>
        <taxon>Pseudomonadati</taxon>
        <taxon>Pseudomonadota</taxon>
        <taxon>Gammaproteobacteria</taxon>
        <taxon>Methylococcales</taxon>
        <taxon>Methylococcaceae</taxon>
        <taxon>Methylomagnum</taxon>
    </lineage>
</organism>
<dbReference type="AlphaFoldDB" id="A0A1Y6D3B8"/>
<protein>
    <submittedName>
        <fullName evidence="2">PEP-CTERM protein-sorting domain-containing protein/MYXO-CTERM domain-containing protein</fullName>
    </submittedName>
</protein>
<dbReference type="STRING" id="1760988.SAMN02949497_4515"/>
<evidence type="ECO:0000313" key="3">
    <source>
        <dbReference type="Proteomes" id="UP000192923"/>
    </source>
</evidence>
<reference evidence="2 3" key="1">
    <citation type="submission" date="2016-12" db="EMBL/GenBank/DDBJ databases">
        <authorList>
            <person name="Song W.-J."/>
            <person name="Kurnit D.M."/>
        </authorList>
    </citation>
    <scope>NUCLEOTIDE SEQUENCE [LARGE SCALE GENOMIC DNA]</scope>
    <source>
        <strain evidence="2 3">175</strain>
    </source>
</reference>
<name>A0A1Y6D3B8_9GAMM</name>
<dbReference type="Pfam" id="PF07589">
    <property type="entry name" value="PEP-CTERM"/>
    <property type="match status" value="1"/>
</dbReference>
<feature type="domain" description="Ice-binding protein C-terminal" evidence="1">
    <location>
        <begin position="212"/>
        <end position="237"/>
    </location>
</feature>
<dbReference type="Proteomes" id="UP000192923">
    <property type="component" value="Unassembled WGS sequence"/>
</dbReference>
<dbReference type="InterPro" id="IPR013424">
    <property type="entry name" value="Ice-binding_C"/>
</dbReference>
<dbReference type="RefSeq" id="WP_176225341.1">
    <property type="nucleotide sequence ID" value="NZ_FXAM01000001.1"/>
</dbReference>
<proteinExistence type="predicted"/>
<sequence length="245" mass="25010">MPQPTPSIPSTRYGDKIALAAGSLALLPTGAAAGVIYFNTPISSPAPTESTPVFWDVDSANGNGNEFGLSFSTGCGCLRSGLVIFSSGLNGSGFVAQTGPGNPFGIANLPLGFKVGNSSVLASGYAGGFGYTFHFVTSSGNLGTAPQGFSADVPGYFGFSFTDGIDYFYGWAEMTISLSSQEFTISQWAYNDTPYAAICVGETSGPGGTSCAVPEPGSLSLALLGMGAGGLRAWRRRKQAMPLAA</sequence>
<evidence type="ECO:0000259" key="1">
    <source>
        <dbReference type="Pfam" id="PF07589"/>
    </source>
</evidence>
<gene>
    <name evidence="2" type="ORF">SAMN02949497_4515</name>
</gene>
<keyword evidence="3" id="KW-1185">Reference proteome</keyword>
<dbReference type="EMBL" id="FXAM01000001">
    <property type="protein sequence ID" value="SMF97096.1"/>
    <property type="molecule type" value="Genomic_DNA"/>
</dbReference>